<evidence type="ECO:0000313" key="3">
    <source>
        <dbReference type="Proteomes" id="UP001629288"/>
    </source>
</evidence>
<feature type="domain" description="Reverse transcriptase" evidence="1">
    <location>
        <begin position="125"/>
        <end position="276"/>
    </location>
</feature>
<comment type="caution">
    <text evidence="2">The sequence shown here is derived from an EMBL/GenBank/DDBJ whole genome shotgun (WGS) entry which is preliminary data.</text>
</comment>
<protein>
    <submittedName>
        <fullName evidence="2">RNA-directed DNA polymerase</fullName>
    </submittedName>
</protein>
<dbReference type="GO" id="GO:0003964">
    <property type="term" value="F:RNA-directed DNA polymerase activity"/>
    <property type="evidence" value="ECO:0007669"/>
    <property type="project" value="UniProtKB-KW"/>
</dbReference>
<dbReference type="Pfam" id="PF00078">
    <property type="entry name" value="RVT_1"/>
    <property type="match status" value="1"/>
</dbReference>
<name>A0ABW9BWN8_9BURK</name>
<proteinExistence type="predicted"/>
<dbReference type="CDD" id="cd01646">
    <property type="entry name" value="RT_Bac_retron_I"/>
    <property type="match status" value="1"/>
</dbReference>
<reference evidence="2 3" key="1">
    <citation type="journal article" date="2024" name="Chem. Sci.">
        <title>Discovery of megapolipeptins by genome mining of a Burkholderiales bacteria collection.</title>
        <authorList>
            <person name="Paulo B.S."/>
            <person name="Recchia M.J.J."/>
            <person name="Lee S."/>
            <person name="Fergusson C.H."/>
            <person name="Romanowski S.B."/>
            <person name="Hernandez A."/>
            <person name="Krull N."/>
            <person name="Liu D.Y."/>
            <person name="Cavanagh H."/>
            <person name="Bos A."/>
            <person name="Gray C.A."/>
            <person name="Murphy B.T."/>
            <person name="Linington R.G."/>
            <person name="Eustaquio A.S."/>
        </authorList>
    </citation>
    <scope>NUCLEOTIDE SEQUENCE [LARGE SCALE GENOMIC DNA]</scope>
    <source>
        <strain evidence="2 3">RL17-379-BIB-C</strain>
    </source>
</reference>
<sequence length="583" mass="66565">MTFEKRLRLFLSDGFFAAQIPPSFNSVSFSAKHNHFSAPWDTIKLGKCAEETTFERYSVARVGHNRRPIAITNPIAFYFLARHIAKEWSALSRLMRKSKLSLSFPELGQEGSRAISITPIKQLAEERLLRSAGARYLLVSDISQFFPSIYTHAIAWAVEGKHVAKSKTARKDKKLLGNQLDELVRFTQSNQTVGIPIGPDTSHILSELIGVAVDQELRKRLGSWPRGYRHVDDFCLCFDTENEAAQAYAKLSESLAVFELKVNVQKTRIVRASDFQYDSWVHQFDSFEFSTAKLTQRRDLHRFFDLAFSLAQRFDDENVMQYALRRVETEIVKSKNWDVFAAYLMRCMDAYPNTIPTCVSIIDTYNRYLPATSFKPEAWHAFVSNQVTLHAPVERHSEVAWLLWLALRLNLRLQRTAVKMLEQMQSSVCLLLALALESKGLLQAKLARNRLPAHAHAEDLFGPNWLLVYEGAAQGWLNGAVSVVQSNRYFKELFQNDVKFFDSTLAPAPVFTFKGASGNPSVTADSVFDSDDDVYEYFEFSESDEDYLGRRLRKEDDEDEANVIGDAMNRVNDPDDIDDDIPW</sequence>
<dbReference type="EMBL" id="JAQQDH010000001">
    <property type="protein sequence ID" value="MFM0443329.1"/>
    <property type="molecule type" value="Genomic_DNA"/>
</dbReference>
<keyword evidence="2" id="KW-0808">Transferase</keyword>
<evidence type="ECO:0000313" key="2">
    <source>
        <dbReference type="EMBL" id="MFM0443329.1"/>
    </source>
</evidence>
<dbReference type="Proteomes" id="UP001629288">
    <property type="component" value="Unassembled WGS sequence"/>
</dbReference>
<dbReference type="RefSeq" id="WP_408127037.1">
    <property type="nucleotide sequence ID" value="NZ_JAQQDH010000001.1"/>
</dbReference>
<keyword evidence="2" id="KW-0695">RNA-directed DNA polymerase</keyword>
<keyword evidence="3" id="KW-1185">Reference proteome</keyword>
<evidence type="ECO:0000259" key="1">
    <source>
        <dbReference type="Pfam" id="PF00078"/>
    </source>
</evidence>
<dbReference type="InterPro" id="IPR000477">
    <property type="entry name" value="RT_dom"/>
</dbReference>
<accession>A0ABW9BWN8</accession>
<organism evidence="2 3">
    <name type="scientific">Paraburkholderia strydomiana</name>
    <dbReference type="NCBI Taxonomy" id="1245417"/>
    <lineage>
        <taxon>Bacteria</taxon>
        <taxon>Pseudomonadati</taxon>
        <taxon>Pseudomonadota</taxon>
        <taxon>Betaproteobacteria</taxon>
        <taxon>Burkholderiales</taxon>
        <taxon>Burkholderiaceae</taxon>
        <taxon>Paraburkholderia</taxon>
    </lineage>
</organism>
<gene>
    <name evidence="2" type="ORF">PQR00_06990</name>
</gene>
<keyword evidence="2" id="KW-0548">Nucleotidyltransferase</keyword>